<dbReference type="NCBIfam" id="NF003465">
    <property type="entry name" value="PRK05089.1"/>
    <property type="match status" value="1"/>
</dbReference>
<keyword evidence="5 10" id="KW-0812">Transmembrane</keyword>
<dbReference type="Gene3D" id="2.60.370.10">
    <property type="entry name" value="Ctag/Cox11"/>
    <property type="match status" value="1"/>
</dbReference>
<evidence type="ECO:0000256" key="8">
    <source>
        <dbReference type="ARBA" id="ARBA00023008"/>
    </source>
</evidence>
<dbReference type="InterPro" id="IPR023471">
    <property type="entry name" value="CtaG/Cox11_dom_sf"/>
</dbReference>
<gene>
    <name evidence="11" type="ORF">EV675_0348</name>
</gene>
<comment type="similarity">
    <text evidence="3">Belongs to the COX11/CtaG family.</text>
</comment>
<keyword evidence="12" id="KW-1185">Reference proteome</keyword>
<evidence type="ECO:0000256" key="3">
    <source>
        <dbReference type="ARBA" id="ARBA00009620"/>
    </source>
</evidence>
<evidence type="ECO:0000256" key="10">
    <source>
        <dbReference type="SAM" id="Phobius"/>
    </source>
</evidence>
<proteinExistence type="inferred from homology"/>
<dbReference type="GO" id="GO:0005507">
    <property type="term" value="F:copper ion binding"/>
    <property type="evidence" value="ECO:0007669"/>
    <property type="project" value="InterPro"/>
</dbReference>
<evidence type="ECO:0000256" key="7">
    <source>
        <dbReference type="ARBA" id="ARBA00022989"/>
    </source>
</evidence>
<name>A0A4Q7NH76_9BURK</name>
<evidence type="ECO:0000256" key="9">
    <source>
        <dbReference type="ARBA" id="ARBA00023136"/>
    </source>
</evidence>
<dbReference type="PANTHER" id="PTHR21320">
    <property type="entry name" value="CYTOCHROME C OXIDASE ASSEMBLY PROTEIN COX11-RELATED"/>
    <property type="match status" value="1"/>
</dbReference>
<keyword evidence="6" id="KW-0735">Signal-anchor</keyword>
<evidence type="ECO:0000313" key="11">
    <source>
        <dbReference type="EMBL" id="RZS84331.1"/>
    </source>
</evidence>
<comment type="subcellular location">
    <subcellularLocation>
        <location evidence="2">Cell inner membrane</location>
        <topology evidence="2">Single-pass type II membrane protein</topology>
        <orientation evidence="2">Periplasmic side</orientation>
    </subcellularLocation>
</comment>
<protein>
    <recommendedName>
        <fullName evidence="4">Cytochrome c oxidase assembly protein CtaG</fullName>
    </recommendedName>
</protein>
<dbReference type="PIRSF" id="PIRSF005413">
    <property type="entry name" value="COX11"/>
    <property type="match status" value="1"/>
</dbReference>
<dbReference type="Pfam" id="PF04442">
    <property type="entry name" value="CtaG_Cox11"/>
    <property type="match status" value="1"/>
</dbReference>
<keyword evidence="7 10" id="KW-1133">Transmembrane helix</keyword>
<accession>A0A4Q7NH76</accession>
<organism evidence="11 12">
    <name type="scientific">Pigmentiphaga kullae</name>
    <dbReference type="NCBI Taxonomy" id="151784"/>
    <lineage>
        <taxon>Bacteria</taxon>
        <taxon>Pseudomonadati</taxon>
        <taxon>Pseudomonadota</taxon>
        <taxon>Betaproteobacteria</taxon>
        <taxon>Burkholderiales</taxon>
        <taxon>Alcaligenaceae</taxon>
        <taxon>Pigmentiphaga</taxon>
    </lineage>
</organism>
<comment type="function">
    <text evidence="1">Exerts its effect at some terminal stage of cytochrome c oxidase synthesis, probably by being involved in the insertion of the copper B into subunit I.</text>
</comment>
<evidence type="ECO:0000256" key="1">
    <source>
        <dbReference type="ARBA" id="ARBA00004007"/>
    </source>
</evidence>
<dbReference type="AlphaFoldDB" id="A0A4Q7NH76"/>
<dbReference type="GO" id="GO:0005886">
    <property type="term" value="C:plasma membrane"/>
    <property type="evidence" value="ECO:0007669"/>
    <property type="project" value="UniProtKB-SubCell"/>
</dbReference>
<dbReference type="SUPFAM" id="SSF110111">
    <property type="entry name" value="Ctag/Cox11"/>
    <property type="match status" value="1"/>
</dbReference>
<reference evidence="11 12" key="1">
    <citation type="submission" date="2019-02" db="EMBL/GenBank/DDBJ databases">
        <title>Genomic Encyclopedia of Type Strains, Phase IV (KMG-IV): sequencing the most valuable type-strain genomes for metagenomic binning, comparative biology and taxonomic classification.</title>
        <authorList>
            <person name="Goeker M."/>
        </authorList>
    </citation>
    <scope>NUCLEOTIDE SEQUENCE [LARGE SCALE GENOMIC DNA]</scope>
    <source>
        <strain evidence="11 12">K24</strain>
    </source>
</reference>
<dbReference type="Proteomes" id="UP000292445">
    <property type="component" value="Unassembled WGS sequence"/>
</dbReference>
<evidence type="ECO:0000256" key="5">
    <source>
        <dbReference type="ARBA" id="ARBA00022692"/>
    </source>
</evidence>
<evidence type="ECO:0000256" key="2">
    <source>
        <dbReference type="ARBA" id="ARBA00004382"/>
    </source>
</evidence>
<feature type="transmembrane region" description="Helical" evidence="10">
    <location>
        <begin position="20"/>
        <end position="41"/>
    </location>
</feature>
<keyword evidence="9 10" id="KW-0472">Membrane</keyword>
<evidence type="ECO:0000256" key="4">
    <source>
        <dbReference type="ARBA" id="ARBA00015384"/>
    </source>
</evidence>
<dbReference type="OrthoDB" id="9804841at2"/>
<evidence type="ECO:0000313" key="12">
    <source>
        <dbReference type="Proteomes" id="UP000292445"/>
    </source>
</evidence>
<comment type="caution">
    <text evidence="11">The sequence shown here is derived from an EMBL/GenBank/DDBJ whole genome shotgun (WGS) entry which is preliminary data.</text>
</comment>
<sequence>MTPPDSRQPAKPASDNRRMLGKLAVIIAMMFGFGYALVPMYRAICEVTGINVLTKVDADAAAFARNTQVDTSRTVKIVFDANIHGPWRFRPVQSSMDVNPGELATIVYEIANQQDREMAGQAIPSYAPMLAGQYFKKLECFCFSQQDLKARETRQFPVVFVVDPKLPKDVHTITLSYTFFEVGAPAADARPAAQSGDKS</sequence>
<keyword evidence="8" id="KW-0186">Copper</keyword>
<evidence type="ECO:0000256" key="6">
    <source>
        <dbReference type="ARBA" id="ARBA00022968"/>
    </source>
</evidence>
<dbReference type="RefSeq" id="WP_130355712.1">
    <property type="nucleotide sequence ID" value="NZ_SGXC01000001.1"/>
</dbReference>
<dbReference type="EMBL" id="SGXC01000001">
    <property type="protein sequence ID" value="RZS84331.1"/>
    <property type="molecule type" value="Genomic_DNA"/>
</dbReference>
<dbReference type="InterPro" id="IPR007533">
    <property type="entry name" value="Cyt_c_oxidase_assmbl_CtaG"/>
</dbReference>
<dbReference type="PANTHER" id="PTHR21320:SF3">
    <property type="entry name" value="CYTOCHROME C OXIDASE ASSEMBLY PROTEIN COX11, MITOCHONDRIAL-RELATED"/>
    <property type="match status" value="1"/>
</dbReference>